<evidence type="ECO:0000313" key="2">
    <source>
        <dbReference type="EMBL" id="GIY82936.1"/>
    </source>
</evidence>
<organism evidence="2 3">
    <name type="scientific">Caerostris extrusa</name>
    <name type="common">Bark spider</name>
    <name type="synonym">Caerostris bankana</name>
    <dbReference type="NCBI Taxonomy" id="172846"/>
    <lineage>
        <taxon>Eukaryota</taxon>
        <taxon>Metazoa</taxon>
        <taxon>Ecdysozoa</taxon>
        <taxon>Arthropoda</taxon>
        <taxon>Chelicerata</taxon>
        <taxon>Arachnida</taxon>
        <taxon>Araneae</taxon>
        <taxon>Araneomorphae</taxon>
        <taxon>Entelegynae</taxon>
        <taxon>Araneoidea</taxon>
        <taxon>Araneidae</taxon>
        <taxon>Caerostris</taxon>
    </lineage>
</organism>
<dbReference type="AlphaFoldDB" id="A0AAV4WLW4"/>
<comment type="caution">
    <text evidence="2">The sequence shown here is derived from an EMBL/GenBank/DDBJ whole genome shotgun (WGS) entry which is preliminary data.</text>
</comment>
<gene>
    <name evidence="2" type="ORF">CEXT_215321</name>
</gene>
<keyword evidence="1" id="KW-0812">Transmembrane</keyword>
<name>A0AAV4WLW4_CAEEX</name>
<keyword evidence="1" id="KW-1133">Transmembrane helix</keyword>
<evidence type="ECO:0000256" key="1">
    <source>
        <dbReference type="SAM" id="Phobius"/>
    </source>
</evidence>
<accession>A0AAV4WLW4</accession>
<feature type="transmembrane region" description="Helical" evidence="1">
    <location>
        <begin position="56"/>
        <end position="76"/>
    </location>
</feature>
<protein>
    <submittedName>
        <fullName evidence="2">Uncharacterized protein</fullName>
    </submittedName>
</protein>
<keyword evidence="3" id="KW-1185">Reference proteome</keyword>
<dbReference type="Proteomes" id="UP001054945">
    <property type="component" value="Unassembled WGS sequence"/>
</dbReference>
<dbReference type="EMBL" id="BPLR01016307">
    <property type="protein sequence ID" value="GIY82936.1"/>
    <property type="molecule type" value="Genomic_DNA"/>
</dbReference>
<evidence type="ECO:0000313" key="3">
    <source>
        <dbReference type="Proteomes" id="UP001054945"/>
    </source>
</evidence>
<reference evidence="2 3" key="1">
    <citation type="submission" date="2021-06" db="EMBL/GenBank/DDBJ databases">
        <title>Caerostris extrusa draft genome.</title>
        <authorList>
            <person name="Kono N."/>
            <person name="Arakawa K."/>
        </authorList>
    </citation>
    <scope>NUCLEOTIDE SEQUENCE [LARGE SCALE GENOMIC DNA]</scope>
</reference>
<proteinExistence type="predicted"/>
<sequence length="131" mass="15064">MAIFQIGNLQNLLSFKIFFNSRPVQNGQDEFIILPGQTLCHVFSPSSMFQAQDNKYQIMIHLTMILVLLALEFLTVTRNFSANIWPPILIHYSSLHIVSVKNCLNEPLSEGLCQLKNRIIPFDTSIVFFFE</sequence>
<keyword evidence="1" id="KW-0472">Membrane</keyword>